<dbReference type="Proteomes" id="UP000887458">
    <property type="component" value="Unassembled WGS sequence"/>
</dbReference>
<gene>
    <name evidence="1" type="ORF">DERP_009435</name>
</gene>
<name>A0ABQ8IUB3_DERPT</name>
<evidence type="ECO:0000313" key="1">
    <source>
        <dbReference type="EMBL" id="KAH9413837.1"/>
    </source>
</evidence>
<reference evidence="1 2" key="2">
    <citation type="journal article" date="2022" name="Mol. Biol. Evol.">
        <title>Comparative Genomics Reveals Insights into the Divergent Evolution of Astigmatic Mites and Household Pest Adaptations.</title>
        <authorList>
            <person name="Xiong Q."/>
            <person name="Wan A.T."/>
            <person name="Liu X."/>
            <person name="Fung C.S."/>
            <person name="Xiao X."/>
            <person name="Malainual N."/>
            <person name="Hou J."/>
            <person name="Wang L."/>
            <person name="Wang M."/>
            <person name="Yang K.Y."/>
            <person name="Cui Y."/>
            <person name="Leung E.L."/>
            <person name="Nong W."/>
            <person name="Shin S.K."/>
            <person name="Au S.W."/>
            <person name="Jeong K.Y."/>
            <person name="Chew F.T."/>
            <person name="Hui J.H."/>
            <person name="Leung T.F."/>
            <person name="Tungtrongchitr A."/>
            <person name="Zhong N."/>
            <person name="Liu Z."/>
            <person name="Tsui S.K."/>
        </authorList>
    </citation>
    <scope>NUCLEOTIDE SEQUENCE [LARGE SCALE GENOMIC DNA]</scope>
    <source>
        <strain evidence="1">Derp</strain>
    </source>
</reference>
<reference evidence="1 2" key="1">
    <citation type="journal article" date="2018" name="J. Allergy Clin. Immunol.">
        <title>High-quality assembly of Dermatophagoides pteronyssinus genome and transcriptome reveals a wide range of novel allergens.</title>
        <authorList>
            <person name="Liu X.Y."/>
            <person name="Yang K.Y."/>
            <person name="Wang M.Q."/>
            <person name="Kwok J.S."/>
            <person name="Zeng X."/>
            <person name="Yang Z."/>
            <person name="Xiao X.J."/>
            <person name="Lau C.P."/>
            <person name="Li Y."/>
            <person name="Huang Z.M."/>
            <person name="Ba J.G."/>
            <person name="Yim A.K."/>
            <person name="Ouyang C.Y."/>
            <person name="Ngai S.M."/>
            <person name="Chan T.F."/>
            <person name="Leung E.L."/>
            <person name="Liu L."/>
            <person name="Liu Z.G."/>
            <person name="Tsui S.K."/>
        </authorList>
    </citation>
    <scope>NUCLEOTIDE SEQUENCE [LARGE SCALE GENOMIC DNA]</scope>
    <source>
        <strain evidence="1">Derp</strain>
    </source>
</reference>
<proteinExistence type="predicted"/>
<protein>
    <submittedName>
        <fullName evidence="1">Uncharacterized protein</fullName>
    </submittedName>
</protein>
<evidence type="ECO:0000313" key="2">
    <source>
        <dbReference type="Proteomes" id="UP000887458"/>
    </source>
</evidence>
<sequence>MESCPTGDSSSLNVTQLSNINLKSIGFLIILRYVGKCFVLTGSRNGQLVSCCIISSLKSNQKGKNKLKKITLTALIIDLSQAIQFSRKCKPIAICEQHFASRAASRQRIKPAVALSSFANSL</sequence>
<keyword evidence="2" id="KW-1185">Reference proteome</keyword>
<comment type="caution">
    <text evidence="1">The sequence shown here is derived from an EMBL/GenBank/DDBJ whole genome shotgun (WGS) entry which is preliminary data.</text>
</comment>
<organism evidence="1 2">
    <name type="scientific">Dermatophagoides pteronyssinus</name>
    <name type="common">European house dust mite</name>
    <dbReference type="NCBI Taxonomy" id="6956"/>
    <lineage>
        <taxon>Eukaryota</taxon>
        <taxon>Metazoa</taxon>
        <taxon>Ecdysozoa</taxon>
        <taxon>Arthropoda</taxon>
        <taxon>Chelicerata</taxon>
        <taxon>Arachnida</taxon>
        <taxon>Acari</taxon>
        <taxon>Acariformes</taxon>
        <taxon>Sarcoptiformes</taxon>
        <taxon>Astigmata</taxon>
        <taxon>Psoroptidia</taxon>
        <taxon>Analgoidea</taxon>
        <taxon>Pyroglyphidae</taxon>
        <taxon>Dermatophagoidinae</taxon>
        <taxon>Dermatophagoides</taxon>
    </lineage>
</organism>
<accession>A0ABQ8IUB3</accession>
<dbReference type="EMBL" id="NJHN03000117">
    <property type="protein sequence ID" value="KAH9413837.1"/>
    <property type="molecule type" value="Genomic_DNA"/>
</dbReference>